<gene>
    <name evidence="2" type="ordered locus">Solca_1579</name>
</gene>
<sequence length="120" mass="13777">MKRIDKIILYSIFFIPVALLLGFVIWSAIFGKPLDELVKEDDLGEEFTGIVDTLYHEKQNHNVKIAGLSNGYKYQINGSWENEIKKGDSLSKKKGSFLLKVYKGNGQIITLDYRNTYLKE</sequence>
<protein>
    <submittedName>
        <fullName evidence="2">Uncharacterized protein</fullName>
    </submittedName>
</protein>
<dbReference type="RefSeq" id="WP_014679878.1">
    <property type="nucleotide sequence ID" value="NC_017770.1"/>
</dbReference>
<keyword evidence="1" id="KW-1133">Transmembrane helix</keyword>
<dbReference type="EMBL" id="CP003349">
    <property type="protein sequence ID" value="AFD06651.1"/>
    <property type="molecule type" value="Genomic_DNA"/>
</dbReference>
<proteinExistence type="predicted"/>
<feature type="transmembrane region" description="Helical" evidence="1">
    <location>
        <begin position="7"/>
        <end position="29"/>
    </location>
</feature>
<evidence type="ECO:0000313" key="2">
    <source>
        <dbReference type="EMBL" id="AFD06651.1"/>
    </source>
</evidence>
<keyword evidence="1" id="KW-0812">Transmembrane</keyword>
<dbReference type="Proteomes" id="UP000007590">
    <property type="component" value="Chromosome"/>
</dbReference>
<name>H8KTS6_SOLCM</name>
<reference evidence="2" key="1">
    <citation type="submission" date="2012-02" db="EMBL/GenBank/DDBJ databases">
        <title>The complete genome of Solitalea canadensis DSM 3403.</title>
        <authorList>
            <consortium name="US DOE Joint Genome Institute (JGI-PGF)"/>
            <person name="Lucas S."/>
            <person name="Copeland A."/>
            <person name="Lapidus A."/>
            <person name="Glavina del Rio T."/>
            <person name="Dalin E."/>
            <person name="Tice H."/>
            <person name="Bruce D."/>
            <person name="Goodwin L."/>
            <person name="Pitluck S."/>
            <person name="Peters L."/>
            <person name="Ovchinnikova G."/>
            <person name="Lu M."/>
            <person name="Kyrpides N."/>
            <person name="Mavromatis K."/>
            <person name="Ivanova N."/>
            <person name="Brettin T."/>
            <person name="Detter J.C."/>
            <person name="Han C."/>
            <person name="Larimer F."/>
            <person name="Land M."/>
            <person name="Hauser L."/>
            <person name="Markowitz V."/>
            <person name="Cheng J.-F."/>
            <person name="Hugenholtz P."/>
            <person name="Woyke T."/>
            <person name="Wu D."/>
            <person name="Spring S."/>
            <person name="Schroeder M."/>
            <person name="Kopitz M."/>
            <person name="Brambilla E."/>
            <person name="Klenk H.-P."/>
            <person name="Eisen J.A."/>
        </authorList>
    </citation>
    <scope>NUCLEOTIDE SEQUENCE</scope>
    <source>
        <strain evidence="2">DSM 3403</strain>
    </source>
</reference>
<dbReference type="AlphaFoldDB" id="H8KTS6"/>
<evidence type="ECO:0000256" key="1">
    <source>
        <dbReference type="SAM" id="Phobius"/>
    </source>
</evidence>
<dbReference type="HOGENOM" id="CLU_2048195_0_0_10"/>
<dbReference type="eggNOG" id="ENOG5034AYJ">
    <property type="taxonomic scope" value="Bacteria"/>
</dbReference>
<keyword evidence="1" id="KW-0472">Membrane</keyword>
<dbReference type="KEGG" id="scn:Solca_1579"/>
<evidence type="ECO:0000313" key="3">
    <source>
        <dbReference type="Proteomes" id="UP000007590"/>
    </source>
</evidence>
<keyword evidence="3" id="KW-1185">Reference proteome</keyword>
<accession>H8KTS6</accession>
<organism evidence="2 3">
    <name type="scientific">Solitalea canadensis (strain ATCC 29591 / DSM 3403 / JCM 21819 / LMG 8368 / NBRC 15130 / NCIMB 12057 / USAM 9D)</name>
    <name type="common">Flexibacter canadensis</name>
    <dbReference type="NCBI Taxonomy" id="929556"/>
    <lineage>
        <taxon>Bacteria</taxon>
        <taxon>Pseudomonadati</taxon>
        <taxon>Bacteroidota</taxon>
        <taxon>Sphingobacteriia</taxon>
        <taxon>Sphingobacteriales</taxon>
        <taxon>Sphingobacteriaceae</taxon>
        <taxon>Solitalea</taxon>
    </lineage>
</organism>